<organism evidence="1 2">
    <name type="scientific">Rhizophagus irregularis</name>
    <dbReference type="NCBI Taxonomy" id="588596"/>
    <lineage>
        <taxon>Eukaryota</taxon>
        <taxon>Fungi</taxon>
        <taxon>Fungi incertae sedis</taxon>
        <taxon>Mucoromycota</taxon>
        <taxon>Glomeromycotina</taxon>
        <taxon>Glomeromycetes</taxon>
        <taxon>Glomerales</taxon>
        <taxon>Glomeraceae</taxon>
        <taxon>Rhizophagus</taxon>
    </lineage>
</organism>
<dbReference type="EMBL" id="LLXL01002467">
    <property type="protein sequence ID" value="PKK60767.1"/>
    <property type="molecule type" value="Genomic_DNA"/>
</dbReference>
<sequence length="155" mass="18156">MLYLVVIVTEGIKCVLPERIITITEDDQFSKLYEIFTCEQFNNQSVEVYVRQNKVDKWVEVSDGLNGDLKIMEVLGYNHVKFSLIESLRNIEPPSFSDAFDIMMRNARQPKLPQLHTEHTRRDLLYNEIIELLQNKKAGWRGGIHQTLGKEFVER</sequence>
<gene>
    <name evidence="1" type="ORF">RhiirC2_792840</name>
</gene>
<dbReference type="Proteomes" id="UP000233469">
    <property type="component" value="Unassembled WGS sequence"/>
</dbReference>
<evidence type="ECO:0000313" key="2">
    <source>
        <dbReference type="Proteomes" id="UP000233469"/>
    </source>
</evidence>
<reference evidence="1 2" key="2">
    <citation type="submission" date="2017-10" db="EMBL/GenBank/DDBJ databases">
        <title>Extensive intraspecific genome diversity in a model arbuscular mycorrhizal fungus.</title>
        <authorList>
            <person name="Chen E.C.H."/>
            <person name="Morin E."/>
            <person name="Baudet D."/>
            <person name="Noel J."/>
            <person name="Ndikumana S."/>
            <person name="Charron P."/>
            <person name="St-Onge C."/>
            <person name="Giorgi J."/>
            <person name="Grigoriev I.V."/>
            <person name="Roux C."/>
            <person name="Martin F.M."/>
            <person name="Corradi N."/>
        </authorList>
    </citation>
    <scope>NUCLEOTIDE SEQUENCE [LARGE SCALE GENOMIC DNA]</scope>
    <source>
        <strain evidence="1 2">C2</strain>
    </source>
</reference>
<evidence type="ECO:0000313" key="1">
    <source>
        <dbReference type="EMBL" id="PKK60767.1"/>
    </source>
</evidence>
<reference evidence="1 2" key="1">
    <citation type="submission" date="2016-04" db="EMBL/GenBank/DDBJ databases">
        <title>Genome analyses suggest a sexual origin of heterokaryosis in a supposedly ancient asexual fungus.</title>
        <authorList>
            <person name="Ropars J."/>
            <person name="Sedzielewska K."/>
            <person name="Noel J."/>
            <person name="Charron P."/>
            <person name="Farinelli L."/>
            <person name="Marton T."/>
            <person name="Kruger M."/>
            <person name="Pelin A."/>
            <person name="Brachmann A."/>
            <person name="Corradi N."/>
        </authorList>
    </citation>
    <scope>NUCLEOTIDE SEQUENCE [LARGE SCALE GENOMIC DNA]</scope>
    <source>
        <strain evidence="1 2">C2</strain>
    </source>
</reference>
<feature type="non-terminal residue" evidence="1">
    <location>
        <position position="155"/>
    </location>
</feature>
<proteinExistence type="predicted"/>
<dbReference type="VEuPathDB" id="FungiDB:FUN_011805"/>
<protein>
    <submittedName>
        <fullName evidence="1">Uncharacterized protein</fullName>
    </submittedName>
</protein>
<accession>A0A2N1MGI2</accession>
<name>A0A2N1MGI2_9GLOM</name>
<comment type="caution">
    <text evidence="1">The sequence shown here is derived from an EMBL/GenBank/DDBJ whole genome shotgun (WGS) entry which is preliminary data.</text>
</comment>
<dbReference type="AlphaFoldDB" id="A0A2N1MGI2"/>